<keyword evidence="1" id="KW-0472">Membrane</keyword>
<dbReference type="EMBL" id="JAHHZF010000005">
    <property type="protein sequence ID" value="MBT9290043.1"/>
    <property type="molecule type" value="Genomic_DNA"/>
</dbReference>
<feature type="transmembrane region" description="Helical" evidence="1">
    <location>
        <begin position="119"/>
        <end position="139"/>
    </location>
</feature>
<accession>A0A947GBA3</accession>
<feature type="transmembrane region" description="Helical" evidence="1">
    <location>
        <begin position="70"/>
        <end position="98"/>
    </location>
</feature>
<sequence>MAQAQQTTNKPPAASVEPPRLNWRRARLFFMRALALSILGYGILSWAYVIGATDLGSTPFMDQRVPVKNAIAVFAAVDLVASVGLWMATSWGVVLWCVNTAIRVTLHTAYSDLHGGNTVLTAIEVGAVIVYVVLAFLAWREERLEDRLSRQRRRQTMNTLG</sequence>
<gene>
    <name evidence="2" type="ORF">KL771_11290</name>
</gene>
<dbReference type="InterPro" id="IPR046161">
    <property type="entry name" value="DUF6163"/>
</dbReference>
<evidence type="ECO:0000313" key="2">
    <source>
        <dbReference type="EMBL" id="MBT9290043.1"/>
    </source>
</evidence>
<feature type="transmembrane region" description="Helical" evidence="1">
    <location>
        <begin position="29"/>
        <end position="50"/>
    </location>
</feature>
<keyword evidence="1" id="KW-1133">Transmembrane helix</keyword>
<dbReference type="RefSeq" id="WP_261968661.1">
    <property type="nucleotide sequence ID" value="NZ_JAHHZF010000005.1"/>
</dbReference>
<name>A0A947GBA3_9HYPH</name>
<keyword evidence="1" id="KW-0812">Transmembrane</keyword>
<dbReference type="Proteomes" id="UP000766595">
    <property type="component" value="Unassembled WGS sequence"/>
</dbReference>
<comment type="caution">
    <text evidence="2">The sequence shown here is derived from an EMBL/GenBank/DDBJ whole genome shotgun (WGS) entry which is preliminary data.</text>
</comment>
<keyword evidence="3" id="KW-1185">Reference proteome</keyword>
<evidence type="ECO:0000256" key="1">
    <source>
        <dbReference type="SAM" id="Phobius"/>
    </source>
</evidence>
<protein>
    <submittedName>
        <fullName evidence="2">Uncharacterized protein</fullName>
    </submittedName>
</protein>
<proteinExistence type="predicted"/>
<dbReference type="AlphaFoldDB" id="A0A947GBA3"/>
<organism evidence="2 3">
    <name type="scientific">Prosthecodimorpha staleyi</name>
    <dbReference type="NCBI Taxonomy" id="2840188"/>
    <lineage>
        <taxon>Bacteria</taxon>
        <taxon>Pseudomonadati</taxon>
        <taxon>Pseudomonadota</taxon>
        <taxon>Alphaproteobacteria</taxon>
        <taxon>Hyphomicrobiales</taxon>
        <taxon>Ancalomicrobiaceae</taxon>
        <taxon>Prosthecodimorpha</taxon>
    </lineage>
</organism>
<dbReference type="Pfam" id="PF19660">
    <property type="entry name" value="DUF6163"/>
    <property type="match status" value="1"/>
</dbReference>
<reference evidence="2 3" key="1">
    <citation type="submission" date="2021-06" db="EMBL/GenBank/DDBJ databases">
        <authorList>
            <person name="Grouzdev D.S."/>
            <person name="Koziaeva V."/>
        </authorList>
    </citation>
    <scope>NUCLEOTIDE SEQUENCE [LARGE SCALE GENOMIC DNA]</scope>
    <source>
        <strain evidence="2 3">22</strain>
    </source>
</reference>
<evidence type="ECO:0000313" key="3">
    <source>
        <dbReference type="Proteomes" id="UP000766595"/>
    </source>
</evidence>